<organism evidence="1 2">
    <name type="scientific">Sphingopyxis bauzanensis</name>
    <dbReference type="NCBI Taxonomy" id="651663"/>
    <lineage>
        <taxon>Bacteria</taxon>
        <taxon>Pseudomonadati</taxon>
        <taxon>Pseudomonadota</taxon>
        <taxon>Alphaproteobacteria</taxon>
        <taxon>Sphingomonadales</taxon>
        <taxon>Sphingomonadaceae</taxon>
        <taxon>Sphingopyxis</taxon>
    </lineage>
</organism>
<evidence type="ECO:0000313" key="2">
    <source>
        <dbReference type="Proteomes" id="UP000197361"/>
    </source>
</evidence>
<dbReference type="RefSeq" id="WP_088440824.1">
    <property type="nucleotide sequence ID" value="NZ_BMMC01000003.1"/>
</dbReference>
<reference evidence="1 2" key="1">
    <citation type="journal article" date="2010" name="Int. J. Syst. Evol. Microbiol.">
        <title>Sphingopyxis bauzanensis sp. nov., a psychrophilic bacterium isolated from soil.</title>
        <authorList>
            <person name="Zhang D.C."/>
            <person name="Liu H.C."/>
            <person name="Xin Y.H."/>
            <person name="Zhou Y.G."/>
            <person name="Schinner F."/>
            <person name="Margesin R."/>
        </authorList>
    </citation>
    <scope>NUCLEOTIDE SEQUENCE [LARGE SCALE GENOMIC DNA]</scope>
    <source>
        <strain evidence="1 2">DSM 22271</strain>
    </source>
</reference>
<protein>
    <submittedName>
        <fullName evidence="1">Uncharacterized protein</fullName>
    </submittedName>
</protein>
<sequence>MTVTYRAPAPEPSAFRKLVADHGMSLITIEQSLDEGRLAYRAAAHGYRETKGDRLAAALGSEPSAAGHAIRPQQA</sequence>
<comment type="caution">
    <text evidence="1">The sequence shown here is derived from an EMBL/GenBank/DDBJ whole genome shotgun (WGS) entry which is preliminary data.</text>
</comment>
<dbReference type="OrthoDB" id="9811198at2"/>
<dbReference type="EMBL" id="NISK01000002">
    <property type="protein sequence ID" value="OWQ96969.1"/>
    <property type="molecule type" value="Genomic_DNA"/>
</dbReference>
<dbReference type="AlphaFoldDB" id="A0A246JV75"/>
<gene>
    <name evidence="1" type="ORF">CDQ92_07680</name>
</gene>
<keyword evidence="2" id="KW-1185">Reference proteome</keyword>
<proteinExistence type="predicted"/>
<evidence type="ECO:0000313" key="1">
    <source>
        <dbReference type="EMBL" id="OWQ96969.1"/>
    </source>
</evidence>
<dbReference type="Proteomes" id="UP000197361">
    <property type="component" value="Unassembled WGS sequence"/>
</dbReference>
<name>A0A246JV75_9SPHN</name>
<accession>A0A246JV75</accession>